<dbReference type="Gene3D" id="2.60.120.260">
    <property type="entry name" value="Galactose-binding domain-like"/>
    <property type="match status" value="1"/>
</dbReference>
<dbReference type="Pfam" id="PF01915">
    <property type="entry name" value="Glyco_hydro_3_C"/>
    <property type="match status" value="1"/>
</dbReference>
<dbReference type="PANTHER" id="PTHR42715">
    <property type="entry name" value="BETA-GLUCOSIDASE"/>
    <property type="match status" value="1"/>
</dbReference>
<protein>
    <submittedName>
        <fullName evidence="4">Beta-glucosidase</fullName>
    </submittedName>
</protein>
<dbReference type="Gene3D" id="3.40.50.1700">
    <property type="entry name" value="Glycoside hydrolase family 3 C-terminal domain"/>
    <property type="match status" value="1"/>
</dbReference>
<sequence>MIEDLLAQLDLDTKIALISGSGAWTTAAVPAIGLREISVSDGPVGVRGTSRDDWEASAAFPSGSATAASWDVDLLHRLGAALAAEAVRKGVDVVLGPTMNLHRSPLGGRHFECMAEDPHLTGELAAAYVRGLQEAGVGACPKHYVANDAETERMSVDNVLDERTLHELYLAPFETVVADAAPWTIMAAYNGVDGAPMTENDLLAEPLKGSWGFDGLVISDWGAVYDGEATAAAGTDLAMPGPEARYAGLADSVRAGRVPESAIDDKVRRLLLLAQRTGALGDEHPRPPAVDVAALAREAAAAGSVLLTNDGVLPLTGAGRVALVGPGAADIRALGGGSAIVFPPHLVTPVAGLRAAGADVVTAPGCLLAEGLRQVRPDELVGDAVVRWLDAAGELVAEQRAATTNLIRITAEIPAGAVALELVCTFRPDEDGEWQLGVSGAGEHRLTVAGTELLHREHLDAPRDPALLFGTPAQASAGVALRAGEDVEVRLHWAFDPQAFILFGGFAVQGPWAGDDAELARAVELARDADVAVVVVGTSEAVESEGQDRTSLTLPGRQDELVRAVAAVNPRTVVVVNAGSPVELPWRDDVAAVLQFWFPGMEAGAALADVLLGAVEPGGRLPTTWPVVLADAPVTEVVPTDGRLEYTEGLHIGHRGYLRAGTTPAYWFGHGLGYTTWAWEQLTVEGSTATVRLRNTGERAGKQVVQVYAARPDSALDRPVRWLAGFAVVHAGPGEVVDVPVPIGARVLRHRIAGAWAVEPGTVVLSSGPSAGEQLVHADLQL</sequence>
<evidence type="ECO:0000259" key="3">
    <source>
        <dbReference type="SMART" id="SM01217"/>
    </source>
</evidence>
<dbReference type="Pfam" id="PF00933">
    <property type="entry name" value="Glyco_hydro_3"/>
    <property type="match status" value="1"/>
</dbReference>
<name>A0A1H0L4C7_9ACTN</name>
<dbReference type="InterPro" id="IPR026891">
    <property type="entry name" value="Fn3-like"/>
</dbReference>
<comment type="similarity">
    <text evidence="1">Belongs to the glycosyl hydrolase 3 family.</text>
</comment>
<dbReference type="InterPro" id="IPR013783">
    <property type="entry name" value="Ig-like_fold"/>
</dbReference>
<keyword evidence="5" id="KW-1185">Reference proteome</keyword>
<dbReference type="AlphaFoldDB" id="A0A1H0L4C7"/>
<dbReference type="PRINTS" id="PR00133">
    <property type="entry name" value="GLHYDRLASE3"/>
</dbReference>
<proteinExistence type="inferred from homology"/>
<dbReference type="InterPro" id="IPR036881">
    <property type="entry name" value="Glyco_hydro_3_C_sf"/>
</dbReference>
<dbReference type="InterPro" id="IPR002772">
    <property type="entry name" value="Glyco_hydro_3_C"/>
</dbReference>
<evidence type="ECO:0000313" key="4">
    <source>
        <dbReference type="EMBL" id="SDO62935.1"/>
    </source>
</evidence>
<dbReference type="InterPro" id="IPR001764">
    <property type="entry name" value="Glyco_hydro_3_N"/>
</dbReference>
<evidence type="ECO:0000256" key="1">
    <source>
        <dbReference type="ARBA" id="ARBA00005336"/>
    </source>
</evidence>
<dbReference type="Proteomes" id="UP000199088">
    <property type="component" value="Unassembled WGS sequence"/>
</dbReference>
<dbReference type="PANTHER" id="PTHR42715:SF10">
    <property type="entry name" value="BETA-GLUCOSIDASE"/>
    <property type="match status" value="1"/>
</dbReference>
<dbReference type="InterPro" id="IPR050288">
    <property type="entry name" value="Cellulose_deg_GH3"/>
</dbReference>
<dbReference type="Pfam" id="PF14310">
    <property type="entry name" value="Fn3-like"/>
    <property type="match status" value="1"/>
</dbReference>
<dbReference type="SUPFAM" id="SSF51445">
    <property type="entry name" value="(Trans)glycosidases"/>
    <property type="match status" value="1"/>
</dbReference>
<evidence type="ECO:0000256" key="2">
    <source>
        <dbReference type="ARBA" id="ARBA00022801"/>
    </source>
</evidence>
<dbReference type="STRING" id="1052260.SAMN05660199_02329"/>
<dbReference type="RefSeq" id="WP_207500500.1">
    <property type="nucleotide sequence ID" value="NZ_FNIR01000006.1"/>
</dbReference>
<dbReference type="InterPro" id="IPR036962">
    <property type="entry name" value="Glyco_hydro_3_N_sf"/>
</dbReference>
<evidence type="ECO:0000313" key="5">
    <source>
        <dbReference type="Proteomes" id="UP000199088"/>
    </source>
</evidence>
<dbReference type="EMBL" id="FNIR01000006">
    <property type="protein sequence ID" value="SDO62935.1"/>
    <property type="molecule type" value="Genomic_DNA"/>
</dbReference>
<organism evidence="4 5">
    <name type="scientific">Klenkia soli</name>
    <dbReference type="NCBI Taxonomy" id="1052260"/>
    <lineage>
        <taxon>Bacteria</taxon>
        <taxon>Bacillati</taxon>
        <taxon>Actinomycetota</taxon>
        <taxon>Actinomycetes</taxon>
        <taxon>Geodermatophilales</taxon>
        <taxon>Geodermatophilaceae</taxon>
        <taxon>Klenkia</taxon>
    </lineage>
</organism>
<feature type="domain" description="Fibronectin type III-like" evidence="3">
    <location>
        <begin position="703"/>
        <end position="771"/>
    </location>
</feature>
<dbReference type="InterPro" id="IPR017853">
    <property type="entry name" value="GH"/>
</dbReference>
<dbReference type="GO" id="GO:0004553">
    <property type="term" value="F:hydrolase activity, hydrolyzing O-glycosyl compounds"/>
    <property type="evidence" value="ECO:0007669"/>
    <property type="project" value="InterPro"/>
</dbReference>
<dbReference type="SMART" id="SM01217">
    <property type="entry name" value="Fn3_like"/>
    <property type="match status" value="1"/>
</dbReference>
<dbReference type="SUPFAM" id="SSF52279">
    <property type="entry name" value="Beta-D-glucan exohydrolase, C-terminal domain"/>
    <property type="match status" value="1"/>
</dbReference>
<gene>
    <name evidence="4" type="ORF">SAMN05660199_02329</name>
</gene>
<dbReference type="Gene3D" id="2.60.40.10">
    <property type="entry name" value="Immunoglobulins"/>
    <property type="match status" value="1"/>
</dbReference>
<reference evidence="5" key="1">
    <citation type="submission" date="2016-10" db="EMBL/GenBank/DDBJ databases">
        <authorList>
            <person name="Varghese N."/>
            <person name="Submissions S."/>
        </authorList>
    </citation>
    <scope>NUCLEOTIDE SEQUENCE [LARGE SCALE GENOMIC DNA]</scope>
    <source>
        <strain evidence="5">DSM 45843</strain>
    </source>
</reference>
<dbReference type="Gene3D" id="3.20.20.300">
    <property type="entry name" value="Glycoside hydrolase, family 3, N-terminal domain"/>
    <property type="match status" value="1"/>
</dbReference>
<accession>A0A1H0L4C7</accession>
<keyword evidence="2" id="KW-0378">Hydrolase</keyword>
<dbReference type="GO" id="GO:0005975">
    <property type="term" value="P:carbohydrate metabolic process"/>
    <property type="evidence" value="ECO:0007669"/>
    <property type="project" value="InterPro"/>
</dbReference>